<dbReference type="AlphaFoldDB" id="A0AAJ5T5Y4"/>
<sequence length="111" mass="11694">MNILHLVSYFFGGAFLANAVPHLVSGLRGEPFQTPFANPPGRGLSSSTVNLVWGFVNLVLGYVLVCRTGAFDLKVSADVAALGLGALVLGLHLARHFGALHGGNDPEREQP</sequence>
<keyword evidence="1" id="KW-1133">Transmembrane helix</keyword>
<evidence type="ECO:0000256" key="1">
    <source>
        <dbReference type="SAM" id="Phobius"/>
    </source>
</evidence>
<dbReference type="EMBL" id="LR025743">
    <property type="protein sequence ID" value="VBB13801.1"/>
    <property type="molecule type" value="Genomic_DNA"/>
</dbReference>
<dbReference type="KEGG" id="bstl:BBJ41_20280"/>
<feature type="transmembrane region" description="Helical" evidence="1">
    <location>
        <begin position="43"/>
        <end position="65"/>
    </location>
</feature>
<keyword evidence="1" id="KW-0812">Transmembrane</keyword>
<dbReference type="Proteomes" id="UP000268684">
    <property type="component" value="Chromosome II"/>
</dbReference>
<keyword evidence="1" id="KW-0472">Membrane</keyword>
<evidence type="ECO:0000313" key="3">
    <source>
        <dbReference type="Proteomes" id="UP000268684"/>
    </source>
</evidence>
<proteinExistence type="predicted"/>
<feature type="transmembrane region" description="Helical" evidence="1">
    <location>
        <begin position="77"/>
        <end position="94"/>
    </location>
</feature>
<reference evidence="2 3" key="1">
    <citation type="submission" date="2017-11" db="EMBL/GenBank/DDBJ databases">
        <authorList>
            <person name="Seth-Smith MB H."/>
        </authorList>
    </citation>
    <scope>NUCLEOTIDE SEQUENCE [LARGE SCALE GENOMIC DNA]</scope>
    <source>
        <strain evidence="2">E</strain>
    </source>
</reference>
<gene>
    <name evidence="2" type="ORF">BSTAB16_3986</name>
</gene>
<keyword evidence="3" id="KW-1185">Reference proteome</keyword>
<evidence type="ECO:0000313" key="2">
    <source>
        <dbReference type="EMBL" id="VBB13801.1"/>
    </source>
</evidence>
<dbReference type="GeneID" id="71056429"/>
<organism evidence="2 3">
    <name type="scientific">Burkholderia stabilis</name>
    <dbReference type="NCBI Taxonomy" id="95485"/>
    <lineage>
        <taxon>Bacteria</taxon>
        <taxon>Pseudomonadati</taxon>
        <taxon>Pseudomonadota</taxon>
        <taxon>Betaproteobacteria</taxon>
        <taxon>Burkholderiales</taxon>
        <taxon>Burkholderiaceae</taxon>
        <taxon>Burkholderia</taxon>
        <taxon>Burkholderia cepacia complex</taxon>
    </lineage>
</organism>
<accession>A0AAJ5T5Y4</accession>
<dbReference type="RefSeq" id="WP_069748128.1">
    <property type="nucleotide sequence ID" value="NZ_CADFDX010000004.1"/>
</dbReference>
<protein>
    <submittedName>
        <fullName evidence="2">Uncharacterized protein</fullName>
    </submittedName>
</protein>
<name>A0AAJ5T5Y4_9BURK</name>